<evidence type="ECO:0000256" key="2">
    <source>
        <dbReference type="ARBA" id="ARBA00029447"/>
    </source>
</evidence>
<evidence type="ECO:0000313" key="8">
    <source>
        <dbReference type="Proteomes" id="UP000317557"/>
    </source>
</evidence>
<organism evidence="7 8">
    <name type="scientific">Gracilimonas mengyeensis</name>
    <dbReference type="NCBI Taxonomy" id="1302730"/>
    <lineage>
        <taxon>Bacteria</taxon>
        <taxon>Pseudomonadati</taxon>
        <taxon>Balneolota</taxon>
        <taxon>Balneolia</taxon>
        <taxon>Balneolales</taxon>
        <taxon>Balneolaceae</taxon>
        <taxon>Gracilimonas</taxon>
    </lineage>
</organism>
<gene>
    <name evidence="7" type="ORF">SAMN06265219_107163</name>
</gene>
<feature type="region of interest" description="Disordered" evidence="4">
    <location>
        <begin position="393"/>
        <end position="413"/>
    </location>
</feature>
<dbReference type="SMART" id="SM00283">
    <property type="entry name" value="MA"/>
    <property type="match status" value="1"/>
</dbReference>
<dbReference type="InterPro" id="IPR004089">
    <property type="entry name" value="MCPsignal_dom"/>
</dbReference>
<dbReference type="SUPFAM" id="SSF58104">
    <property type="entry name" value="Methyl-accepting chemotaxis protein (MCP) signaling domain"/>
    <property type="match status" value="1"/>
</dbReference>
<feature type="transmembrane region" description="Helical" evidence="5">
    <location>
        <begin position="26"/>
        <end position="49"/>
    </location>
</feature>
<protein>
    <submittedName>
        <fullName evidence="7">Methyl-accepting chemotaxis protein (MCP) signalling domain-containing protein</fullName>
    </submittedName>
</protein>
<dbReference type="PANTHER" id="PTHR43531:SF11">
    <property type="entry name" value="METHYL-ACCEPTING CHEMOTAXIS PROTEIN 3"/>
    <property type="match status" value="1"/>
</dbReference>
<dbReference type="GO" id="GO:0006935">
    <property type="term" value="P:chemotaxis"/>
    <property type="evidence" value="ECO:0007669"/>
    <property type="project" value="UniProtKB-KW"/>
</dbReference>
<feature type="transmembrane region" description="Helical" evidence="5">
    <location>
        <begin position="211"/>
        <end position="233"/>
    </location>
</feature>
<accession>A0A521D6R1</accession>
<dbReference type="Gene3D" id="1.10.287.950">
    <property type="entry name" value="Methyl-accepting chemotaxis protein"/>
    <property type="match status" value="1"/>
</dbReference>
<evidence type="ECO:0000256" key="5">
    <source>
        <dbReference type="SAM" id="Phobius"/>
    </source>
</evidence>
<dbReference type="PROSITE" id="PS50111">
    <property type="entry name" value="CHEMOTAXIS_TRANSDUC_2"/>
    <property type="match status" value="1"/>
</dbReference>
<feature type="compositionally biased region" description="Low complexity" evidence="4">
    <location>
        <begin position="261"/>
        <end position="283"/>
    </location>
</feature>
<dbReference type="Proteomes" id="UP000317557">
    <property type="component" value="Unassembled WGS sequence"/>
</dbReference>
<dbReference type="AlphaFoldDB" id="A0A521D6R1"/>
<dbReference type="PANTHER" id="PTHR43531">
    <property type="entry name" value="PROTEIN ICFG"/>
    <property type="match status" value="1"/>
</dbReference>
<feature type="compositionally biased region" description="Low complexity" evidence="4">
    <location>
        <begin position="296"/>
        <end position="305"/>
    </location>
</feature>
<keyword evidence="8" id="KW-1185">Reference proteome</keyword>
<evidence type="ECO:0000256" key="4">
    <source>
        <dbReference type="SAM" id="MobiDB-lite"/>
    </source>
</evidence>
<evidence type="ECO:0000259" key="6">
    <source>
        <dbReference type="PROSITE" id="PS50111"/>
    </source>
</evidence>
<keyword evidence="3" id="KW-0807">Transducer</keyword>
<name>A0A521D6R1_9BACT</name>
<evidence type="ECO:0000256" key="3">
    <source>
        <dbReference type="PROSITE-ProRule" id="PRU00284"/>
    </source>
</evidence>
<evidence type="ECO:0000256" key="1">
    <source>
        <dbReference type="ARBA" id="ARBA00022500"/>
    </source>
</evidence>
<keyword evidence="5" id="KW-1133">Transmembrane helix</keyword>
<dbReference type="CDD" id="cd11386">
    <property type="entry name" value="MCP_signal"/>
    <property type="match status" value="1"/>
</dbReference>
<dbReference type="GO" id="GO:0007165">
    <property type="term" value="P:signal transduction"/>
    <property type="evidence" value="ECO:0007669"/>
    <property type="project" value="UniProtKB-KW"/>
</dbReference>
<comment type="similarity">
    <text evidence="2">Belongs to the methyl-accepting chemotaxis (MCP) protein family.</text>
</comment>
<dbReference type="Pfam" id="PF00015">
    <property type="entry name" value="MCPsignal"/>
    <property type="match status" value="1"/>
</dbReference>
<sequence>MTSNIHSGGYNQKRTGRAQRTIGQRIVSLTIITSGITLLLGAIAIFSLYKIDTYSKDLSKVYLNEWSSASAFETEVRNAGYEHLTYTNTGDEKYIESALSRISDINRYHDTLVVLADNYDLPVLEKQLVGLKDEIDLYEGYLINYEQATQNLEENQDSTKTAELTQILTSSRQAAKKEYEVLLAKSVQVRQSAEGSARQMAINTEHTVFNYTWIIGFISLIAVTIAMVLGFFIGRSISGILKRIIERLKSGSEQVSASSDQLSTASQSLAESSSEQAASLQETTSSLEEMASQIKASAENSTEAESAMREARPMVEKGVEAMERMNHAMDEIRNSSQETSKIIKTIDDIAFQTNLLALNAAVEAARAGEAGKGFAVVAEEVRNLAQRSAEAAKSTSELIQKSQENSDRGTGVAGEVSENLKKIEQSIGNVHTLVEEISAASKEQSVGIQQMNSIMSEMDHVVQDNASASEESASAAEELSSQANELDSIVSEMVSLVSGKNATSEEIQISNKYFESADSQMNFSEFITPKRPVTGNTVKKGNGFLHPMDKVAPKKSRVEELIPFDDDDFGDF</sequence>
<dbReference type="EMBL" id="FXTP01000007">
    <property type="protein sequence ID" value="SMO67378.1"/>
    <property type="molecule type" value="Genomic_DNA"/>
</dbReference>
<dbReference type="GO" id="GO:0005886">
    <property type="term" value="C:plasma membrane"/>
    <property type="evidence" value="ECO:0007669"/>
    <property type="project" value="TreeGrafter"/>
</dbReference>
<proteinExistence type="inferred from homology"/>
<feature type="domain" description="Methyl-accepting transducer" evidence="6">
    <location>
        <begin position="251"/>
        <end position="480"/>
    </location>
</feature>
<keyword evidence="5" id="KW-0812">Transmembrane</keyword>
<dbReference type="GO" id="GO:0004888">
    <property type="term" value="F:transmembrane signaling receptor activity"/>
    <property type="evidence" value="ECO:0007669"/>
    <property type="project" value="TreeGrafter"/>
</dbReference>
<evidence type="ECO:0000313" key="7">
    <source>
        <dbReference type="EMBL" id="SMO67378.1"/>
    </source>
</evidence>
<feature type="region of interest" description="Disordered" evidence="4">
    <location>
        <begin position="256"/>
        <end position="312"/>
    </location>
</feature>
<dbReference type="RefSeq" id="WP_142454400.1">
    <property type="nucleotide sequence ID" value="NZ_FXTP01000007.1"/>
</dbReference>
<dbReference type="InterPro" id="IPR051310">
    <property type="entry name" value="MCP_chemotaxis"/>
</dbReference>
<reference evidence="7 8" key="1">
    <citation type="submission" date="2017-05" db="EMBL/GenBank/DDBJ databases">
        <authorList>
            <person name="Varghese N."/>
            <person name="Submissions S."/>
        </authorList>
    </citation>
    <scope>NUCLEOTIDE SEQUENCE [LARGE SCALE GENOMIC DNA]</scope>
    <source>
        <strain evidence="7 8">DSM 21985</strain>
    </source>
</reference>
<feature type="compositionally biased region" description="Polar residues" evidence="4">
    <location>
        <begin position="393"/>
        <end position="403"/>
    </location>
</feature>
<keyword evidence="1" id="KW-0145">Chemotaxis</keyword>
<keyword evidence="5" id="KW-0472">Membrane</keyword>
<dbReference type="OrthoDB" id="1522845at2"/>